<accession>A0A3S0VEX3</accession>
<keyword evidence="3" id="KW-1185">Reference proteome</keyword>
<feature type="signal peptide" evidence="1">
    <location>
        <begin position="1"/>
        <end position="29"/>
    </location>
</feature>
<dbReference type="PROSITE" id="PS51318">
    <property type="entry name" value="TAT"/>
    <property type="match status" value="1"/>
</dbReference>
<evidence type="ECO:0000256" key="1">
    <source>
        <dbReference type="SAM" id="SignalP"/>
    </source>
</evidence>
<dbReference type="AlphaFoldDB" id="A0A3S0VEX3"/>
<name>A0A3S0VEX3_9PROT</name>
<organism evidence="2 3">
    <name type="scientific">Azospirillum doebereinerae</name>
    <dbReference type="NCBI Taxonomy" id="92933"/>
    <lineage>
        <taxon>Bacteria</taxon>
        <taxon>Pseudomonadati</taxon>
        <taxon>Pseudomonadota</taxon>
        <taxon>Alphaproteobacteria</taxon>
        <taxon>Rhodospirillales</taxon>
        <taxon>Azospirillaceae</taxon>
        <taxon>Azospirillum</taxon>
    </lineage>
</organism>
<dbReference type="InterPro" id="IPR006311">
    <property type="entry name" value="TAT_signal"/>
</dbReference>
<dbReference type="OrthoDB" id="7307229at2"/>
<sequence length="98" mass="10122">MDATMRRRDVLCGLAVAGAWLLSGTAAHAITVRTRSDYGAVLDNACGASLDHTRQIAAVEEALGLALPDDRLIGVLQRTVCATCGCPLMPPATGPAAF</sequence>
<dbReference type="Proteomes" id="UP000280346">
    <property type="component" value="Unassembled WGS sequence"/>
</dbReference>
<dbReference type="EMBL" id="RZIJ01000027">
    <property type="protein sequence ID" value="RUQ65145.1"/>
    <property type="molecule type" value="Genomic_DNA"/>
</dbReference>
<proteinExistence type="predicted"/>
<protein>
    <submittedName>
        <fullName evidence="2">Uncharacterized protein</fullName>
    </submittedName>
</protein>
<keyword evidence="1" id="KW-0732">Signal</keyword>
<evidence type="ECO:0000313" key="3">
    <source>
        <dbReference type="Proteomes" id="UP000280346"/>
    </source>
</evidence>
<reference evidence="2 3" key="1">
    <citation type="submission" date="2018-12" db="EMBL/GenBank/DDBJ databases">
        <authorList>
            <person name="Yang Y."/>
        </authorList>
    </citation>
    <scope>NUCLEOTIDE SEQUENCE [LARGE SCALE GENOMIC DNA]</scope>
    <source>
        <strain evidence="2 3">GSF71</strain>
    </source>
</reference>
<comment type="caution">
    <text evidence="2">The sequence shown here is derived from an EMBL/GenBank/DDBJ whole genome shotgun (WGS) entry which is preliminary data.</text>
</comment>
<dbReference type="RefSeq" id="WP_127003318.1">
    <property type="nucleotide sequence ID" value="NZ_CP173192.1"/>
</dbReference>
<evidence type="ECO:0000313" key="2">
    <source>
        <dbReference type="EMBL" id="RUQ65145.1"/>
    </source>
</evidence>
<feature type="chain" id="PRO_5018653337" evidence="1">
    <location>
        <begin position="30"/>
        <end position="98"/>
    </location>
</feature>
<gene>
    <name evidence="2" type="ORF">EJ913_25705</name>
</gene>